<dbReference type="InterPro" id="IPR029063">
    <property type="entry name" value="SAM-dependent_MTases_sf"/>
</dbReference>
<keyword evidence="4 7" id="KW-0808">Transferase</keyword>
<evidence type="ECO:0000256" key="7">
    <source>
        <dbReference type="RuleBase" id="RU361257"/>
    </source>
</evidence>
<dbReference type="GO" id="GO:0032259">
    <property type="term" value="P:methylation"/>
    <property type="evidence" value="ECO:0007669"/>
    <property type="project" value="UniProtKB-KW"/>
</dbReference>
<evidence type="ECO:0000256" key="3">
    <source>
        <dbReference type="ARBA" id="ARBA00022603"/>
    </source>
</evidence>
<evidence type="ECO:0000256" key="1">
    <source>
        <dbReference type="ARBA" id="ARBA00006594"/>
    </source>
</evidence>
<evidence type="ECO:0000313" key="8">
    <source>
        <dbReference type="EMBL" id="EGS36809.1"/>
    </source>
</evidence>
<comment type="caution">
    <text evidence="8">The sequence shown here is derived from an EMBL/GenBank/DDBJ whole genome shotgun (WGS) entry which is preliminary data.</text>
</comment>
<organism evidence="8 9">
    <name type="scientific">Limosilactobacillus oris F0423</name>
    <dbReference type="NCBI Taxonomy" id="944562"/>
    <lineage>
        <taxon>Bacteria</taxon>
        <taxon>Bacillati</taxon>
        <taxon>Bacillota</taxon>
        <taxon>Bacilli</taxon>
        <taxon>Lactobacillales</taxon>
        <taxon>Lactobacillaceae</taxon>
        <taxon>Limosilactobacillus</taxon>
    </lineage>
</organism>
<dbReference type="RefSeq" id="WP_003712073.1">
    <property type="nucleotide sequence ID" value="NZ_AFTL01000015.1"/>
</dbReference>
<evidence type="ECO:0000256" key="2">
    <source>
        <dbReference type="ARBA" id="ARBA00011900"/>
    </source>
</evidence>
<comment type="similarity">
    <text evidence="1 7">Belongs to the N(4)/N(6)-methyltransferase family.</text>
</comment>
<dbReference type="PROSITE" id="PS00092">
    <property type="entry name" value="N6_MTASE"/>
    <property type="match status" value="1"/>
</dbReference>
<dbReference type="PRINTS" id="PR00505">
    <property type="entry name" value="D12N6MTFRASE"/>
</dbReference>
<dbReference type="PANTHER" id="PTHR30481">
    <property type="entry name" value="DNA ADENINE METHYLASE"/>
    <property type="match status" value="1"/>
</dbReference>
<evidence type="ECO:0000313" key="9">
    <source>
        <dbReference type="Proteomes" id="UP000006035"/>
    </source>
</evidence>
<evidence type="ECO:0000256" key="6">
    <source>
        <dbReference type="ARBA" id="ARBA00047942"/>
    </source>
</evidence>
<dbReference type="EC" id="2.1.1.72" evidence="2 7"/>
<dbReference type="InterPro" id="IPR002052">
    <property type="entry name" value="DNA_methylase_N6_adenine_CS"/>
</dbReference>
<keyword evidence="5 7" id="KW-0949">S-adenosyl-L-methionine</keyword>
<dbReference type="Gene3D" id="3.40.50.150">
    <property type="entry name" value="Vaccinia Virus protein VP39"/>
    <property type="match status" value="1"/>
</dbReference>
<dbReference type="Gene3D" id="1.10.1020.10">
    <property type="entry name" value="Adenine-specific Methyltransferase, Domain 2"/>
    <property type="match status" value="1"/>
</dbReference>
<dbReference type="InterPro" id="IPR012327">
    <property type="entry name" value="MeTrfase_D12"/>
</dbReference>
<reference evidence="8 9" key="1">
    <citation type="submission" date="2011-05" db="EMBL/GenBank/DDBJ databases">
        <authorList>
            <person name="Durkin A.S."/>
            <person name="Kim M."/>
            <person name="Radune D."/>
            <person name="Hostetler J."/>
            <person name="Torralba M."/>
            <person name="Gillis M."/>
            <person name="Methe B."/>
            <person name="Sutton G."/>
            <person name="Nelson K.E."/>
        </authorList>
    </citation>
    <scope>NUCLEOTIDE SEQUENCE [LARGE SCALE GENOMIC DNA]</scope>
    <source>
        <strain evidence="8 9">F0423</strain>
    </source>
</reference>
<dbReference type="Pfam" id="PF02086">
    <property type="entry name" value="MethyltransfD12"/>
    <property type="match status" value="1"/>
</dbReference>
<protein>
    <recommendedName>
        <fullName evidence="2 7">Site-specific DNA-methyltransferase (adenine-specific)</fullName>
        <ecNumber evidence="2 7">2.1.1.72</ecNumber>
    </recommendedName>
</protein>
<dbReference type="EMBL" id="AFTL01000015">
    <property type="protein sequence ID" value="EGS36809.1"/>
    <property type="molecule type" value="Genomic_DNA"/>
</dbReference>
<evidence type="ECO:0000256" key="4">
    <source>
        <dbReference type="ARBA" id="ARBA00022679"/>
    </source>
</evidence>
<comment type="catalytic activity">
    <reaction evidence="6 7">
        <text>a 2'-deoxyadenosine in DNA + S-adenosyl-L-methionine = an N(6)-methyl-2'-deoxyadenosine in DNA + S-adenosyl-L-homocysteine + H(+)</text>
        <dbReference type="Rhea" id="RHEA:15197"/>
        <dbReference type="Rhea" id="RHEA-COMP:12418"/>
        <dbReference type="Rhea" id="RHEA-COMP:12419"/>
        <dbReference type="ChEBI" id="CHEBI:15378"/>
        <dbReference type="ChEBI" id="CHEBI:57856"/>
        <dbReference type="ChEBI" id="CHEBI:59789"/>
        <dbReference type="ChEBI" id="CHEBI:90615"/>
        <dbReference type="ChEBI" id="CHEBI:90616"/>
        <dbReference type="EC" id="2.1.1.72"/>
    </reaction>
</comment>
<dbReference type="Proteomes" id="UP000006035">
    <property type="component" value="Unassembled WGS sequence"/>
</dbReference>
<dbReference type="SUPFAM" id="SSF53335">
    <property type="entry name" value="S-adenosyl-L-methionine-dependent methyltransferases"/>
    <property type="match status" value="1"/>
</dbReference>
<dbReference type="NCBIfam" id="TIGR00571">
    <property type="entry name" value="dam"/>
    <property type="match status" value="1"/>
</dbReference>
<keyword evidence="3 7" id="KW-0489">Methyltransferase</keyword>
<dbReference type="PANTHER" id="PTHR30481:SF3">
    <property type="entry name" value="DNA ADENINE METHYLASE"/>
    <property type="match status" value="1"/>
</dbReference>
<dbReference type="InterPro" id="IPR023095">
    <property type="entry name" value="Ade_MeTrfase_dom_2"/>
</dbReference>
<dbReference type="InterPro" id="IPR012263">
    <property type="entry name" value="M_m6A_EcoRV"/>
</dbReference>
<proteinExistence type="inferred from homology"/>
<dbReference type="GO" id="GO:0009007">
    <property type="term" value="F:site-specific DNA-methyltransferase (adenine-specific) activity"/>
    <property type="evidence" value="ECO:0007669"/>
    <property type="project" value="UniProtKB-EC"/>
</dbReference>
<dbReference type="PIRSF" id="PIRSF000398">
    <property type="entry name" value="M_m6A_EcoRV"/>
    <property type="match status" value="1"/>
</dbReference>
<sequence>MNLAENKDSMQLAPVIKWVGGKRQLLPRLMEYKPQNFKKYFEPFLGGGAMLFSLAPEKAIINDNNLELINMYSVIKASPEKLVACLEEHQENNSKEYYLYIRGLDRDGTIKTMTDVQRAARLIYMLKVDFNGLYRVNKKGQFNVPYGRYKNPKIADASRIYAMSSYFNNNDVLILGGDFENAVKSATKGDLVYFDPPYIPLNNTSNFTSYTKEGFGLAEQKRLRDLFFSLSDKGVYVMLSNSDTKLTRELYTGAKIHSVSAKRAINSNAEKRGSVSEVIITNYEV</sequence>
<evidence type="ECO:0000256" key="5">
    <source>
        <dbReference type="ARBA" id="ARBA00022691"/>
    </source>
</evidence>
<name>A0ABN0D4K7_9LACO</name>
<accession>A0ABN0D4K7</accession>
<keyword evidence="9" id="KW-1185">Reference proteome</keyword>
<gene>
    <name evidence="8" type="primary">dpnM</name>
    <name evidence="8" type="ORF">HMPREF9102_1904</name>
</gene>